<organism evidence="2 3">
    <name type="scientific">Dactylellina haptotyla (strain CBS 200.50)</name>
    <name type="common">Nematode-trapping fungus</name>
    <name type="synonym">Monacrosporium haptotylum</name>
    <dbReference type="NCBI Taxonomy" id="1284197"/>
    <lineage>
        <taxon>Eukaryota</taxon>
        <taxon>Fungi</taxon>
        <taxon>Dikarya</taxon>
        <taxon>Ascomycota</taxon>
        <taxon>Pezizomycotina</taxon>
        <taxon>Orbiliomycetes</taxon>
        <taxon>Orbiliales</taxon>
        <taxon>Orbiliaceae</taxon>
        <taxon>Dactylellina</taxon>
    </lineage>
</organism>
<protein>
    <recommendedName>
        <fullName evidence="1">F-box domain-containing protein</fullName>
    </recommendedName>
</protein>
<dbReference type="AlphaFoldDB" id="S8A216"/>
<dbReference type="PROSITE" id="PS50181">
    <property type="entry name" value="FBOX"/>
    <property type="match status" value="1"/>
</dbReference>
<proteinExistence type="predicted"/>
<dbReference type="InterPro" id="IPR036047">
    <property type="entry name" value="F-box-like_dom_sf"/>
</dbReference>
<reference evidence="2 3" key="1">
    <citation type="journal article" date="2013" name="PLoS Genet.">
        <title>Genomic mechanisms accounting for the adaptation to parasitism in nematode-trapping fungi.</title>
        <authorList>
            <person name="Meerupati T."/>
            <person name="Andersson K.M."/>
            <person name="Friman E."/>
            <person name="Kumar D."/>
            <person name="Tunlid A."/>
            <person name="Ahren D."/>
        </authorList>
    </citation>
    <scope>NUCLEOTIDE SEQUENCE [LARGE SCALE GENOMIC DNA]</scope>
    <source>
        <strain evidence="2 3">CBS 200.50</strain>
    </source>
</reference>
<dbReference type="Gene3D" id="1.20.1280.50">
    <property type="match status" value="1"/>
</dbReference>
<evidence type="ECO:0000259" key="1">
    <source>
        <dbReference type="PROSITE" id="PS50181"/>
    </source>
</evidence>
<dbReference type="Proteomes" id="UP000015100">
    <property type="component" value="Unassembled WGS sequence"/>
</dbReference>
<dbReference type="EMBL" id="AQGS01000803">
    <property type="protein sequence ID" value="EPS37035.1"/>
    <property type="molecule type" value="Genomic_DNA"/>
</dbReference>
<keyword evidence="3" id="KW-1185">Reference proteome</keyword>
<dbReference type="InterPro" id="IPR001810">
    <property type="entry name" value="F-box_dom"/>
</dbReference>
<dbReference type="SMART" id="SM00256">
    <property type="entry name" value="FBOX"/>
    <property type="match status" value="1"/>
</dbReference>
<accession>S8A216</accession>
<feature type="domain" description="F-box" evidence="1">
    <location>
        <begin position="2"/>
        <end position="48"/>
    </location>
</feature>
<comment type="caution">
    <text evidence="2">The sequence shown here is derived from an EMBL/GenBank/DDBJ whole genome shotgun (WGS) entry which is preliminary data.</text>
</comment>
<gene>
    <name evidence="2" type="ORF">H072_9409</name>
</gene>
<dbReference type="HOGENOM" id="CLU_1408707_0_0_1"/>
<reference evidence="3" key="2">
    <citation type="submission" date="2013-04" db="EMBL/GenBank/DDBJ databases">
        <title>Genomic mechanisms accounting for the adaptation to parasitism in nematode-trapping fungi.</title>
        <authorList>
            <person name="Ahren D.G."/>
        </authorList>
    </citation>
    <scope>NUCLEOTIDE SEQUENCE [LARGE SCALE GENOMIC DNA]</scope>
    <source>
        <strain evidence="3">CBS 200.50</strain>
    </source>
</reference>
<evidence type="ECO:0000313" key="3">
    <source>
        <dbReference type="Proteomes" id="UP000015100"/>
    </source>
</evidence>
<dbReference type="Pfam" id="PF00646">
    <property type="entry name" value="F-box"/>
    <property type="match status" value="1"/>
</dbReference>
<dbReference type="OrthoDB" id="5281133at2759"/>
<sequence>MAAIILALPTELQLQILDFLPLPDQIRAINVCMLWRRLISSNSFQKSRYSLAYTVPGVHNLIGYETKAFRYILNGESNRESNFMGEIINDCPFLDEPFFSPWAWKDGTVEDYLQKFEVYLYTALPRMYRRTWFGVDEFGKDITVRGFVETILDPVLEALKAPATEDSTVRTSSDNPNGDLVEAQQETKLEGYLTFFPGYQVPVLAIAFTRGPLPAETQVQTVAD</sequence>
<name>S8A216_DACHA</name>
<dbReference type="SUPFAM" id="SSF81383">
    <property type="entry name" value="F-box domain"/>
    <property type="match status" value="1"/>
</dbReference>
<evidence type="ECO:0000313" key="2">
    <source>
        <dbReference type="EMBL" id="EPS37035.1"/>
    </source>
</evidence>